<comment type="caution">
    <text evidence="2">The sequence shown here is derived from an EMBL/GenBank/DDBJ whole genome shotgun (WGS) entry which is preliminary data.</text>
</comment>
<reference evidence="2 3" key="1">
    <citation type="journal article" date="2019" name="Commun. Biol.">
        <title>The bagworm genome reveals a unique fibroin gene that provides high tensile strength.</title>
        <authorList>
            <person name="Kono N."/>
            <person name="Nakamura H."/>
            <person name="Ohtoshi R."/>
            <person name="Tomita M."/>
            <person name="Numata K."/>
            <person name="Arakawa K."/>
        </authorList>
    </citation>
    <scope>NUCLEOTIDE SEQUENCE [LARGE SCALE GENOMIC DNA]</scope>
</reference>
<evidence type="ECO:0000256" key="1">
    <source>
        <dbReference type="SAM" id="MobiDB-lite"/>
    </source>
</evidence>
<accession>A0A4C1YH73</accession>
<dbReference type="EMBL" id="BGZK01001251">
    <property type="protein sequence ID" value="GBP75516.1"/>
    <property type="molecule type" value="Genomic_DNA"/>
</dbReference>
<proteinExistence type="predicted"/>
<sequence length="157" mass="16885">MYTYLQVTNYFGFREIYYIYGNNRTLSDILPVSDRYGTSGVSEVGSERPNGPVQCSPADKVRPRPQPGAPRSTGRIGTGFRRPSGLGSLSQASYGSRAATGHSRSGAKTWLRCGDAQSVVRNVIRYAGRVAQRGLMENNLETTSGAPANAHGPVGRS</sequence>
<feature type="region of interest" description="Disordered" evidence="1">
    <location>
        <begin position="39"/>
        <end position="107"/>
    </location>
</feature>
<organism evidence="2 3">
    <name type="scientific">Eumeta variegata</name>
    <name type="common">Bagworm moth</name>
    <name type="synonym">Eumeta japonica</name>
    <dbReference type="NCBI Taxonomy" id="151549"/>
    <lineage>
        <taxon>Eukaryota</taxon>
        <taxon>Metazoa</taxon>
        <taxon>Ecdysozoa</taxon>
        <taxon>Arthropoda</taxon>
        <taxon>Hexapoda</taxon>
        <taxon>Insecta</taxon>
        <taxon>Pterygota</taxon>
        <taxon>Neoptera</taxon>
        <taxon>Endopterygota</taxon>
        <taxon>Lepidoptera</taxon>
        <taxon>Glossata</taxon>
        <taxon>Ditrysia</taxon>
        <taxon>Tineoidea</taxon>
        <taxon>Psychidae</taxon>
        <taxon>Oiketicinae</taxon>
        <taxon>Eumeta</taxon>
    </lineage>
</organism>
<protein>
    <submittedName>
        <fullName evidence="2">Uncharacterized protein</fullName>
    </submittedName>
</protein>
<keyword evidence="3" id="KW-1185">Reference proteome</keyword>
<evidence type="ECO:0000313" key="3">
    <source>
        <dbReference type="Proteomes" id="UP000299102"/>
    </source>
</evidence>
<name>A0A4C1YH73_EUMVA</name>
<gene>
    <name evidence="2" type="ORF">EVAR_58797_1</name>
</gene>
<evidence type="ECO:0000313" key="2">
    <source>
        <dbReference type="EMBL" id="GBP75516.1"/>
    </source>
</evidence>
<dbReference type="Proteomes" id="UP000299102">
    <property type="component" value="Unassembled WGS sequence"/>
</dbReference>
<dbReference type="AlphaFoldDB" id="A0A4C1YH73"/>